<dbReference type="GO" id="GO:0016020">
    <property type="term" value="C:membrane"/>
    <property type="evidence" value="ECO:0007669"/>
    <property type="project" value="UniProtKB-SubCell"/>
</dbReference>
<dbReference type="AlphaFoldDB" id="A0A9C6WSN6"/>
<comment type="similarity">
    <text evidence="2">Belongs to the MLO family.</text>
</comment>
<evidence type="ECO:0000256" key="4">
    <source>
        <dbReference type="ARBA" id="ARBA00022821"/>
    </source>
</evidence>
<evidence type="ECO:0000256" key="2">
    <source>
        <dbReference type="ARBA" id="ARBA00006574"/>
    </source>
</evidence>
<comment type="subcellular location">
    <subcellularLocation>
        <location evidence="1">Membrane</location>
        <topology evidence="1">Multi-pass membrane protein</topology>
    </subcellularLocation>
</comment>
<evidence type="ECO:0000313" key="9">
    <source>
        <dbReference type="RefSeq" id="XP_052115700.1"/>
    </source>
</evidence>
<dbReference type="Proteomes" id="UP000515211">
    <property type="component" value="Chromosome 3"/>
</dbReference>
<keyword evidence="5" id="KW-1133">Transmembrane helix</keyword>
<name>A0A9C6WSN6_ARADU</name>
<keyword evidence="3" id="KW-0812">Transmembrane</keyword>
<organism evidence="8 9">
    <name type="scientific">Arachis duranensis</name>
    <name type="common">Wild peanut</name>
    <dbReference type="NCBI Taxonomy" id="130453"/>
    <lineage>
        <taxon>Eukaryota</taxon>
        <taxon>Viridiplantae</taxon>
        <taxon>Streptophyta</taxon>
        <taxon>Embryophyta</taxon>
        <taxon>Tracheophyta</taxon>
        <taxon>Spermatophyta</taxon>
        <taxon>Magnoliopsida</taxon>
        <taxon>eudicotyledons</taxon>
        <taxon>Gunneridae</taxon>
        <taxon>Pentapetalae</taxon>
        <taxon>rosids</taxon>
        <taxon>fabids</taxon>
        <taxon>Fabales</taxon>
        <taxon>Fabaceae</taxon>
        <taxon>Papilionoideae</taxon>
        <taxon>50 kb inversion clade</taxon>
        <taxon>dalbergioids sensu lato</taxon>
        <taxon>Dalbergieae</taxon>
        <taxon>Pterocarpus clade</taxon>
        <taxon>Arachis</taxon>
    </lineage>
</organism>
<evidence type="ECO:0000256" key="3">
    <source>
        <dbReference type="ARBA" id="ARBA00022692"/>
    </source>
</evidence>
<dbReference type="PANTHER" id="PTHR31942">
    <property type="entry name" value="MLO-LIKE PROTEIN 1"/>
    <property type="match status" value="1"/>
</dbReference>
<dbReference type="KEGG" id="adu:110278589"/>
<evidence type="ECO:0000313" key="8">
    <source>
        <dbReference type="Proteomes" id="UP000515211"/>
    </source>
</evidence>
<dbReference type="Gene3D" id="3.30.750.44">
    <property type="match status" value="1"/>
</dbReference>
<dbReference type="PANTHER" id="PTHR31942:SF34">
    <property type="entry name" value="MLO-LIKE PROTEIN"/>
    <property type="match status" value="1"/>
</dbReference>
<dbReference type="InterPro" id="IPR004326">
    <property type="entry name" value="Mlo"/>
</dbReference>
<proteinExistence type="inferred from homology"/>
<evidence type="ECO:0000256" key="7">
    <source>
        <dbReference type="ARBA" id="ARBA00023265"/>
    </source>
</evidence>
<keyword evidence="7" id="KW-0568">Pathogenesis-related protein</keyword>
<evidence type="ECO:0000256" key="6">
    <source>
        <dbReference type="ARBA" id="ARBA00023136"/>
    </source>
</evidence>
<keyword evidence="4" id="KW-0611">Plant defense</keyword>
<dbReference type="GeneID" id="110278589"/>
<evidence type="ECO:0000256" key="5">
    <source>
        <dbReference type="ARBA" id="ARBA00022989"/>
    </source>
</evidence>
<dbReference type="SUPFAM" id="SSF52096">
    <property type="entry name" value="ClpP/crotonase"/>
    <property type="match status" value="1"/>
</dbReference>
<gene>
    <name evidence="9" type="primary">LOC110278589</name>
</gene>
<protein>
    <submittedName>
        <fullName evidence="9">MLO-like protein 6 isoform X1</fullName>
    </submittedName>
</protein>
<dbReference type="GO" id="GO:0006952">
    <property type="term" value="P:defense response"/>
    <property type="evidence" value="ECO:0007669"/>
    <property type="project" value="UniProtKB-KW"/>
</dbReference>
<evidence type="ECO:0000256" key="1">
    <source>
        <dbReference type="ARBA" id="ARBA00004141"/>
    </source>
</evidence>
<sequence length="157" mass="18321">MVENFPLNSADAAYTKIRGMLSTLGDPFTRIISPKEYQGFRIGSDGNLQGVGLFINIEPRTGHLQHVQQPEKFRLTRQTSFGRRHLSVWTTNPILIWIVCFFRQFVCSVPKVDYLTLRHGFVTAHLAPQNHQKFDFMQYIERTLEEDFEVVVEIRFM</sequence>
<dbReference type="Pfam" id="PF03094">
    <property type="entry name" value="Mlo"/>
    <property type="match status" value="1"/>
</dbReference>
<reference evidence="8" key="1">
    <citation type="journal article" date="2016" name="Nat. Genet.">
        <title>The genome sequences of Arachis duranensis and Arachis ipaensis, the diploid ancestors of cultivated peanut.</title>
        <authorList>
            <person name="Bertioli D.J."/>
            <person name="Cannon S.B."/>
            <person name="Froenicke L."/>
            <person name="Huang G."/>
            <person name="Farmer A.D."/>
            <person name="Cannon E.K."/>
            <person name="Liu X."/>
            <person name="Gao D."/>
            <person name="Clevenger J."/>
            <person name="Dash S."/>
            <person name="Ren L."/>
            <person name="Moretzsohn M.C."/>
            <person name="Shirasawa K."/>
            <person name="Huang W."/>
            <person name="Vidigal B."/>
            <person name="Abernathy B."/>
            <person name="Chu Y."/>
            <person name="Niederhuth C.E."/>
            <person name="Umale P."/>
            <person name="Araujo A.C."/>
            <person name="Kozik A."/>
            <person name="Kim K.D."/>
            <person name="Burow M.D."/>
            <person name="Varshney R.K."/>
            <person name="Wang X."/>
            <person name="Zhang X."/>
            <person name="Barkley N."/>
            <person name="Guimaraes P.M."/>
            <person name="Isobe S."/>
            <person name="Guo B."/>
            <person name="Liao B."/>
            <person name="Stalker H.T."/>
            <person name="Schmitz R.J."/>
            <person name="Scheffler B.E."/>
            <person name="Leal-Bertioli S.C."/>
            <person name="Xun X."/>
            <person name="Jackson S.A."/>
            <person name="Michelmore R."/>
            <person name="Ozias-Akins P."/>
        </authorList>
    </citation>
    <scope>NUCLEOTIDE SEQUENCE [LARGE SCALE GENOMIC DNA]</scope>
    <source>
        <strain evidence="8">cv. V14167</strain>
    </source>
</reference>
<dbReference type="InterPro" id="IPR029045">
    <property type="entry name" value="ClpP/crotonase-like_dom_sf"/>
</dbReference>
<dbReference type="RefSeq" id="XP_052115700.1">
    <property type="nucleotide sequence ID" value="XM_052259740.1"/>
</dbReference>
<keyword evidence="8" id="KW-1185">Reference proteome</keyword>
<reference evidence="9" key="2">
    <citation type="submission" date="2025-08" db="UniProtKB">
        <authorList>
            <consortium name="RefSeq"/>
        </authorList>
    </citation>
    <scope>IDENTIFICATION</scope>
    <source>
        <tissue evidence="9">Whole plant</tissue>
    </source>
</reference>
<accession>A0A9C6WSN6</accession>
<keyword evidence="6" id="KW-0472">Membrane</keyword>